<feature type="transmembrane region" description="Helical" evidence="6">
    <location>
        <begin position="276"/>
        <end position="294"/>
    </location>
</feature>
<keyword evidence="5 6" id="KW-0472">Membrane</keyword>
<dbReference type="GeneID" id="98674088"/>
<keyword evidence="3 6" id="KW-0812">Transmembrane</keyword>
<dbReference type="InterPro" id="IPR036259">
    <property type="entry name" value="MFS_trans_sf"/>
</dbReference>
<dbReference type="OrthoDB" id="3225787at2"/>
<dbReference type="KEGG" id="ada:A5CPEGH6_21010"/>
<dbReference type="PROSITE" id="PS50850">
    <property type="entry name" value="MFS"/>
    <property type="match status" value="1"/>
</dbReference>
<feature type="transmembrane region" description="Helical" evidence="6">
    <location>
        <begin position="210"/>
        <end position="231"/>
    </location>
</feature>
<dbReference type="Proteomes" id="UP000319374">
    <property type="component" value="Chromosome"/>
</dbReference>
<keyword evidence="9" id="KW-1185">Reference proteome</keyword>
<feature type="transmembrane region" description="Helical" evidence="6">
    <location>
        <begin position="251"/>
        <end position="269"/>
    </location>
</feature>
<reference evidence="9" key="1">
    <citation type="submission" date="2019-06" db="EMBL/GenBank/DDBJ databases">
        <title>Alistipes onderdonkii subsp. vulgaris subsp. nov., Alistipes dispar sp. nov. and Alistipes communis sp. nov., isolated from human faeces, and creation of Alistipes onderdonkii subsp. onderdonkii subsp. nov.</title>
        <authorList>
            <person name="Sakamoto M."/>
            <person name="Ikeyama N."/>
            <person name="Ogata Y."/>
            <person name="Suda W."/>
            <person name="Iino T."/>
            <person name="Hattori M."/>
            <person name="Ohkuma M."/>
        </authorList>
    </citation>
    <scope>NUCLEOTIDE SEQUENCE [LARGE SCALE GENOMIC DNA]</scope>
    <source>
        <strain evidence="9">5CPEGH6</strain>
    </source>
</reference>
<feature type="transmembrane region" description="Helical" evidence="6">
    <location>
        <begin position="362"/>
        <end position="382"/>
    </location>
</feature>
<accession>A0A4Y1X2C7</accession>
<feature type="transmembrane region" description="Helical" evidence="6">
    <location>
        <begin position="333"/>
        <end position="350"/>
    </location>
</feature>
<evidence type="ECO:0000256" key="3">
    <source>
        <dbReference type="ARBA" id="ARBA00022692"/>
    </source>
</evidence>
<proteinExistence type="predicted"/>
<dbReference type="RefSeq" id="WP_141429634.1">
    <property type="nucleotide sequence ID" value="NZ_AP019736.1"/>
</dbReference>
<feature type="domain" description="Major facilitator superfamily (MFS) profile" evidence="7">
    <location>
        <begin position="1"/>
        <end position="387"/>
    </location>
</feature>
<evidence type="ECO:0000313" key="8">
    <source>
        <dbReference type="EMBL" id="BBL07463.1"/>
    </source>
</evidence>
<sequence length="389" mass="41431">MNKNDNRSVSKLLPVLFGFFVMGFCDVVGISTSYVQKDFALNETLAGFIPSMVFIWFLLLSIPAALVMNRIGRKKMVQASNLVTVAGMLIPFIDYNLVTCMAAFALLGIGNTLLQVSLNPLLTNVVRPETLTSSLTAGQVVKAVSSFCGPFIAAFAAGELGDWQYLFPIYAAITLLSALWLLCTPIRESRETQPASSVGAAFSLLKDRTVLILFLGIVFVVGVDVGMNTVAPKLLIERSGYAVEQAGIGSSVYFVCRTVGALLGSLLLVRMSDVRYFRIHIFAAIAAMIALWFTHATAGMLVLVGLIGFACSSIFSVIYSAALKSHPDKANEISGLMITGVCGGAVIPPLMGASADFAGSQIGSLVVIGCCMAYLAVCALLLRRFETGK</sequence>
<dbReference type="InterPro" id="IPR011701">
    <property type="entry name" value="MFS"/>
</dbReference>
<evidence type="ECO:0000256" key="1">
    <source>
        <dbReference type="ARBA" id="ARBA00004429"/>
    </source>
</evidence>
<dbReference type="SUPFAM" id="SSF103473">
    <property type="entry name" value="MFS general substrate transporter"/>
    <property type="match status" value="1"/>
</dbReference>
<dbReference type="GO" id="GO:0005886">
    <property type="term" value="C:plasma membrane"/>
    <property type="evidence" value="ECO:0007669"/>
    <property type="project" value="UniProtKB-SubCell"/>
</dbReference>
<dbReference type="PANTHER" id="PTHR43702">
    <property type="entry name" value="L-FUCOSE-PROTON SYMPORTER"/>
    <property type="match status" value="1"/>
</dbReference>
<dbReference type="EMBL" id="AP019736">
    <property type="protein sequence ID" value="BBL07463.1"/>
    <property type="molecule type" value="Genomic_DNA"/>
</dbReference>
<dbReference type="GO" id="GO:0022857">
    <property type="term" value="F:transmembrane transporter activity"/>
    <property type="evidence" value="ECO:0007669"/>
    <property type="project" value="InterPro"/>
</dbReference>
<name>A0A4Y1X2C7_9BACT</name>
<organism evidence="8 9">
    <name type="scientific">Alistipes dispar</name>
    <dbReference type="NCBI Taxonomy" id="2585119"/>
    <lineage>
        <taxon>Bacteria</taxon>
        <taxon>Pseudomonadati</taxon>
        <taxon>Bacteroidota</taxon>
        <taxon>Bacteroidia</taxon>
        <taxon>Bacteroidales</taxon>
        <taxon>Rikenellaceae</taxon>
        <taxon>Alistipes</taxon>
    </lineage>
</organism>
<comment type="subcellular location">
    <subcellularLocation>
        <location evidence="1">Cell inner membrane</location>
        <topology evidence="1">Multi-pass membrane protein</topology>
    </subcellularLocation>
</comment>
<dbReference type="PANTHER" id="PTHR43702:SF3">
    <property type="entry name" value="PROTEIN TSGA"/>
    <property type="match status" value="1"/>
</dbReference>
<evidence type="ECO:0000256" key="5">
    <source>
        <dbReference type="ARBA" id="ARBA00023136"/>
    </source>
</evidence>
<dbReference type="InterPro" id="IPR020846">
    <property type="entry name" value="MFS_dom"/>
</dbReference>
<evidence type="ECO:0000259" key="7">
    <source>
        <dbReference type="PROSITE" id="PS50850"/>
    </source>
</evidence>
<dbReference type="Gene3D" id="1.20.1250.20">
    <property type="entry name" value="MFS general substrate transporter like domains"/>
    <property type="match status" value="2"/>
</dbReference>
<feature type="transmembrane region" description="Helical" evidence="6">
    <location>
        <begin position="12"/>
        <end position="35"/>
    </location>
</feature>
<feature type="transmembrane region" description="Helical" evidence="6">
    <location>
        <begin position="300"/>
        <end position="321"/>
    </location>
</feature>
<dbReference type="Pfam" id="PF07690">
    <property type="entry name" value="MFS_1"/>
    <property type="match status" value="1"/>
</dbReference>
<dbReference type="InterPro" id="IPR050375">
    <property type="entry name" value="MFS_TsgA-like"/>
</dbReference>
<keyword evidence="2" id="KW-1003">Cell membrane</keyword>
<keyword evidence="4 6" id="KW-1133">Transmembrane helix</keyword>
<feature type="transmembrane region" description="Helical" evidence="6">
    <location>
        <begin position="165"/>
        <end position="183"/>
    </location>
</feature>
<dbReference type="AlphaFoldDB" id="A0A4Y1X2C7"/>
<evidence type="ECO:0000256" key="6">
    <source>
        <dbReference type="SAM" id="Phobius"/>
    </source>
</evidence>
<feature type="transmembrane region" description="Helical" evidence="6">
    <location>
        <begin position="47"/>
        <end position="67"/>
    </location>
</feature>
<evidence type="ECO:0000256" key="4">
    <source>
        <dbReference type="ARBA" id="ARBA00022989"/>
    </source>
</evidence>
<feature type="transmembrane region" description="Helical" evidence="6">
    <location>
        <begin position="79"/>
        <end position="109"/>
    </location>
</feature>
<evidence type="ECO:0000256" key="2">
    <source>
        <dbReference type="ARBA" id="ARBA00022475"/>
    </source>
</evidence>
<protein>
    <submittedName>
        <fullName evidence="8">MFS transporter</fullName>
    </submittedName>
</protein>
<gene>
    <name evidence="8" type="ORF">A5CPEGH6_21010</name>
</gene>
<evidence type="ECO:0000313" key="9">
    <source>
        <dbReference type="Proteomes" id="UP000319374"/>
    </source>
</evidence>